<dbReference type="GO" id="GO:0006308">
    <property type="term" value="P:DNA catabolic process"/>
    <property type="evidence" value="ECO:0007669"/>
    <property type="project" value="UniProtKB-UniRule"/>
</dbReference>
<keyword evidence="5 6" id="KW-0269">Exonuclease</keyword>
<keyword evidence="3 6" id="KW-0540">Nuclease</keyword>
<keyword evidence="4 6" id="KW-0378">Hydrolase</keyword>
<evidence type="ECO:0000256" key="4">
    <source>
        <dbReference type="ARBA" id="ARBA00022801"/>
    </source>
</evidence>
<dbReference type="EC" id="3.1.11.6" evidence="6"/>
<comment type="function">
    <text evidence="6">Bidirectionally degrades single-stranded DNA into large acid-insoluble oligonucleotides, which are then degraded further into small acid-soluble oligonucleotides.</text>
</comment>
<evidence type="ECO:0000256" key="1">
    <source>
        <dbReference type="ARBA" id="ARBA00009998"/>
    </source>
</evidence>
<dbReference type="AlphaFoldDB" id="A0A926HZ28"/>
<dbReference type="InterPro" id="IPR037004">
    <property type="entry name" value="Exonuc_VII_ssu_sf"/>
</dbReference>
<name>A0A926HZ28_9FIRM</name>
<gene>
    <name evidence="6 7" type="primary">xseB</name>
    <name evidence="7" type="ORF">H8711_00810</name>
</gene>
<dbReference type="SUPFAM" id="SSF116842">
    <property type="entry name" value="XseB-like"/>
    <property type="match status" value="1"/>
</dbReference>
<reference evidence="7" key="1">
    <citation type="submission" date="2020-08" db="EMBL/GenBank/DDBJ databases">
        <title>Genome public.</title>
        <authorList>
            <person name="Liu C."/>
            <person name="Sun Q."/>
        </authorList>
    </citation>
    <scope>NUCLEOTIDE SEQUENCE</scope>
    <source>
        <strain evidence="7">NSJ-31</strain>
    </source>
</reference>
<protein>
    <recommendedName>
        <fullName evidence="6">Exodeoxyribonuclease 7 small subunit</fullName>
        <ecNumber evidence="6">3.1.11.6</ecNumber>
    </recommendedName>
    <alternativeName>
        <fullName evidence="6">Exodeoxyribonuclease VII small subunit</fullName>
        <shortName evidence="6">Exonuclease VII small subunit</shortName>
    </alternativeName>
</protein>
<dbReference type="InterPro" id="IPR003761">
    <property type="entry name" value="Exonuc_VII_S"/>
</dbReference>
<dbReference type="EMBL" id="JACRST010000001">
    <property type="protein sequence ID" value="MBC8545477.1"/>
    <property type="molecule type" value="Genomic_DNA"/>
</dbReference>
<dbReference type="Proteomes" id="UP000653127">
    <property type="component" value="Unassembled WGS sequence"/>
</dbReference>
<organism evidence="7 8">
    <name type="scientific">Ligaoa zhengdingensis</name>
    <dbReference type="NCBI Taxonomy" id="2763658"/>
    <lineage>
        <taxon>Bacteria</taxon>
        <taxon>Bacillati</taxon>
        <taxon>Bacillota</taxon>
        <taxon>Clostridia</taxon>
        <taxon>Eubacteriales</taxon>
        <taxon>Oscillospiraceae</taxon>
        <taxon>Ligaoa</taxon>
    </lineage>
</organism>
<dbReference type="NCBIfam" id="TIGR01280">
    <property type="entry name" value="xseB"/>
    <property type="match status" value="1"/>
</dbReference>
<dbReference type="HAMAP" id="MF_00337">
    <property type="entry name" value="Exonuc_7_S"/>
    <property type="match status" value="1"/>
</dbReference>
<comment type="catalytic activity">
    <reaction evidence="6">
        <text>Exonucleolytic cleavage in either 5'- to 3'- or 3'- to 5'-direction to yield nucleoside 5'-phosphates.</text>
        <dbReference type="EC" id="3.1.11.6"/>
    </reaction>
</comment>
<keyword evidence="2 6" id="KW-0963">Cytoplasm</keyword>
<evidence type="ECO:0000256" key="2">
    <source>
        <dbReference type="ARBA" id="ARBA00022490"/>
    </source>
</evidence>
<comment type="subcellular location">
    <subcellularLocation>
        <location evidence="6">Cytoplasm</location>
    </subcellularLocation>
</comment>
<dbReference type="Pfam" id="PF02609">
    <property type="entry name" value="Exonuc_VII_S"/>
    <property type="match status" value="1"/>
</dbReference>
<evidence type="ECO:0000256" key="6">
    <source>
        <dbReference type="HAMAP-Rule" id="MF_00337"/>
    </source>
</evidence>
<dbReference type="PANTHER" id="PTHR34137">
    <property type="entry name" value="EXODEOXYRIBONUCLEASE 7 SMALL SUBUNIT"/>
    <property type="match status" value="1"/>
</dbReference>
<dbReference type="GO" id="GO:0009318">
    <property type="term" value="C:exodeoxyribonuclease VII complex"/>
    <property type="evidence" value="ECO:0007669"/>
    <property type="project" value="UniProtKB-UniRule"/>
</dbReference>
<comment type="similarity">
    <text evidence="1 6">Belongs to the XseB family.</text>
</comment>
<evidence type="ECO:0000313" key="8">
    <source>
        <dbReference type="Proteomes" id="UP000653127"/>
    </source>
</evidence>
<accession>A0A926HZ28</accession>
<dbReference type="PANTHER" id="PTHR34137:SF1">
    <property type="entry name" value="EXODEOXYRIBONUCLEASE 7 SMALL SUBUNIT"/>
    <property type="match status" value="1"/>
</dbReference>
<dbReference type="Gene3D" id="1.10.287.1040">
    <property type="entry name" value="Exonuclease VII, small subunit"/>
    <property type="match status" value="1"/>
</dbReference>
<comment type="subunit">
    <text evidence="6">Heterooligomer composed of large and small subunits.</text>
</comment>
<evidence type="ECO:0000256" key="3">
    <source>
        <dbReference type="ARBA" id="ARBA00022722"/>
    </source>
</evidence>
<sequence length="74" mass="8297">MMKKQPTLEQAMQRLDEIVKQMDDGGLPLEDALKLFEEGTGLVRLCDGKLRDARLKVETLSQGLEPKPQEVSEA</sequence>
<keyword evidence="8" id="KW-1185">Reference proteome</keyword>
<comment type="caution">
    <text evidence="7">The sequence shown here is derived from an EMBL/GenBank/DDBJ whole genome shotgun (WGS) entry which is preliminary data.</text>
</comment>
<dbReference type="GO" id="GO:0008855">
    <property type="term" value="F:exodeoxyribonuclease VII activity"/>
    <property type="evidence" value="ECO:0007669"/>
    <property type="project" value="UniProtKB-UniRule"/>
</dbReference>
<dbReference type="GO" id="GO:0005829">
    <property type="term" value="C:cytosol"/>
    <property type="evidence" value="ECO:0007669"/>
    <property type="project" value="TreeGrafter"/>
</dbReference>
<proteinExistence type="inferred from homology"/>
<dbReference type="PIRSF" id="PIRSF006488">
    <property type="entry name" value="Exonuc_VII_S"/>
    <property type="match status" value="1"/>
</dbReference>
<evidence type="ECO:0000256" key="5">
    <source>
        <dbReference type="ARBA" id="ARBA00022839"/>
    </source>
</evidence>
<evidence type="ECO:0000313" key="7">
    <source>
        <dbReference type="EMBL" id="MBC8545477.1"/>
    </source>
</evidence>